<evidence type="ECO:0000256" key="8">
    <source>
        <dbReference type="PIRSR" id="PIRSR000862-1"/>
    </source>
</evidence>
<evidence type="ECO:0000256" key="7">
    <source>
        <dbReference type="PIRNR" id="PIRNR000862"/>
    </source>
</evidence>
<reference evidence="11" key="1">
    <citation type="submission" date="2011-08" db="EMBL/GenBank/DDBJ databases">
        <authorList>
            <person name="Rombauts S."/>
        </authorList>
    </citation>
    <scope>NUCLEOTIDE SEQUENCE</scope>
    <source>
        <strain evidence="11">London</strain>
    </source>
</reference>
<keyword evidence="4 7" id="KW-0442">Lipid degradation</keyword>
<sequence>MECTFMPPFKTAHDEALTCGQLIVSRGFKYERHFVTTEDGYILTLYRIINPNAQAARGSKLIPVLLVHGIFTSCSSWMINGFDGFIEPWFDVWIANNRGTAYSRNHTRLDPDTEFWDFTFSEMGEYDAPAMVDYIIEETGHEKIVWIGYSEGTTQNFIQLAMNPAAADKFYLNINIEPGAFYGESKGLLTVIPRNRLVFGTLDDYVGPFSPSLPEFDALLTIATIPCTIEVIKPICIEIYLFGVDRRMIDKKLFQVLTSQIDTTSTKNLIHYLQSVKYDQVSKYDYGPEMNQEMYSSDELPKYPFENVPTCNLVLIGGLNDYFSDEKDFQNNRPFIDHVITYPDWSHTDIIFGNHAYEYAHSVIVDILRENLP</sequence>
<name>T1KPH2_TETUR</name>
<dbReference type="GO" id="GO:0016042">
    <property type="term" value="P:lipid catabolic process"/>
    <property type="evidence" value="ECO:0007669"/>
    <property type="project" value="UniProtKB-KW"/>
</dbReference>
<proteinExistence type="inferred from homology"/>
<dbReference type="GO" id="GO:0016788">
    <property type="term" value="F:hydrolase activity, acting on ester bonds"/>
    <property type="evidence" value="ECO:0007669"/>
    <property type="project" value="InterPro"/>
</dbReference>
<dbReference type="HOGENOM" id="CLU_010974_0_0_1"/>
<evidence type="ECO:0000256" key="6">
    <source>
        <dbReference type="ARBA" id="ARBA00023180"/>
    </source>
</evidence>
<evidence type="ECO:0000259" key="9">
    <source>
        <dbReference type="Pfam" id="PF04083"/>
    </source>
</evidence>
<feature type="active site" description="Charge relay system" evidence="8">
    <location>
        <position position="347"/>
    </location>
</feature>
<reference evidence="10" key="2">
    <citation type="submission" date="2015-06" db="UniProtKB">
        <authorList>
            <consortium name="EnsemblMetazoa"/>
        </authorList>
    </citation>
    <scope>IDENTIFICATION</scope>
</reference>
<dbReference type="Gene3D" id="3.40.50.1820">
    <property type="entry name" value="alpha/beta hydrolase"/>
    <property type="match status" value="1"/>
</dbReference>
<evidence type="ECO:0000256" key="2">
    <source>
        <dbReference type="ARBA" id="ARBA00022729"/>
    </source>
</evidence>
<dbReference type="InterPro" id="IPR025483">
    <property type="entry name" value="Lipase_euk"/>
</dbReference>
<dbReference type="AlphaFoldDB" id="T1KPH2"/>
<evidence type="ECO:0000313" key="11">
    <source>
        <dbReference type="Proteomes" id="UP000015104"/>
    </source>
</evidence>
<dbReference type="InterPro" id="IPR029058">
    <property type="entry name" value="AB_hydrolase_fold"/>
</dbReference>
<dbReference type="eggNOG" id="KOG2624">
    <property type="taxonomic scope" value="Eukaryota"/>
</dbReference>
<dbReference type="Pfam" id="PF04083">
    <property type="entry name" value="Abhydro_lipase"/>
    <property type="match status" value="1"/>
</dbReference>
<dbReference type="Proteomes" id="UP000015104">
    <property type="component" value="Unassembled WGS sequence"/>
</dbReference>
<evidence type="ECO:0000256" key="1">
    <source>
        <dbReference type="ARBA" id="ARBA00010701"/>
    </source>
</evidence>
<comment type="similarity">
    <text evidence="1 7">Belongs to the AB hydrolase superfamily. Lipase family.</text>
</comment>
<dbReference type="PANTHER" id="PTHR11005">
    <property type="entry name" value="LYSOSOMAL ACID LIPASE-RELATED"/>
    <property type="match status" value="1"/>
</dbReference>
<feature type="active site" description="Nucleophile" evidence="8">
    <location>
        <position position="150"/>
    </location>
</feature>
<keyword evidence="6" id="KW-0325">Glycoprotein</keyword>
<feature type="active site" description="Charge relay system" evidence="8">
    <location>
        <position position="321"/>
    </location>
</feature>
<keyword evidence="5" id="KW-0443">Lipid metabolism</keyword>
<accession>T1KPH2</accession>
<dbReference type="SUPFAM" id="SSF53474">
    <property type="entry name" value="alpha/beta-Hydrolases"/>
    <property type="match status" value="1"/>
</dbReference>
<dbReference type="EMBL" id="CAEY01000329">
    <property type="status" value="NOT_ANNOTATED_CDS"/>
    <property type="molecule type" value="Genomic_DNA"/>
</dbReference>
<feature type="domain" description="Partial AB-hydrolase lipase" evidence="9">
    <location>
        <begin position="21"/>
        <end position="81"/>
    </location>
</feature>
<evidence type="ECO:0000313" key="10">
    <source>
        <dbReference type="EnsemblMetazoa" id="tetur17g00470.1"/>
    </source>
</evidence>
<dbReference type="EnsemblMetazoa" id="tetur17g00470.1">
    <property type="protein sequence ID" value="tetur17g00470.1"/>
    <property type="gene ID" value="tetur17g00470"/>
</dbReference>
<evidence type="ECO:0000256" key="5">
    <source>
        <dbReference type="ARBA" id="ARBA00023098"/>
    </source>
</evidence>
<dbReference type="PIRSF" id="PIRSF000862">
    <property type="entry name" value="Steryl_ester_lip"/>
    <property type="match status" value="1"/>
</dbReference>
<dbReference type="InterPro" id="IPR006693">
    <property type="entry name" value="AB_hydrolase_lipase"/>
</dbReference>
<keyword evidence="2" id="KW-0732">Signal</keyword>
<dbReference type="FunFam" id="3.40.50.1820:FF:000057">
    <property type="entry name" value="Lipase"/>
    <property type="match status" value="1"/>
</dbReference>
<keyword evidence="11" id="KW-1185">Reference proteome</keyword>
<keyword evidence="3 7" id="KW-0378">Hydrolase</keyword>
<evidence type="ECO:0000256" key="4">
    <source>
        <dbReference type="ARBA" id="ARBA00022963"/>
    </source>
</evidence>
<evidence type="ECO:0000256" key="3">
    <source>
        <dbReference type="ARBA" id="ARBA00022801"/>
    </source>
</evidence>
<protein>
    <recommendedName>
        <fullName evidence="7">Lipase</fullName>
    </recommendedName>
</protein>
<organism evidence="10 11">
    <name type="scientific">Tetranychus urticae</name>
    <name type="common">Two-spotted spider mite</name>
    <dbReference type="NCBI Taxonomy" id="32264"/>
    <lineage>
        <taxon>Eukaryota</taxon>
        <taxon>Metazoa</taxon>
        <taxon>Ecdysozoa</taxon>
        <taxon>Arthropoda</taxon>
        <taxon>Chelicerata</taxon>
        <taxon>Arachnida</taxon>
        <taxon>Acari</taxon>
        <taxon>Acariformes</taxon>
        <taxon>Trombidiformes</taxon>
        <taxon>Prostigmata</taxon>
        <taxon>Eleutherengona</taxon>
        <taxon>Raphignathae</taxon>
        <taxon>Tetranychoidea</taxon>
        <taxon>Tetranychidae</taxon>
        <taxon>Tetranychus</taxon>
    </lineage>
</organism>